<keyword evidence="3" id="KW-1185">Reference proteome</keyword>
<accession>A0ABP7X1G9</accession>
<dbReference type="InterPro" id="IPR030395">
    <property type="entry name" value="GP_PDE_dom"/>
</dbReference>
<name>A0ABP7X1G9_9GAMM</name>
<dbReference type="Gene3D" id="3.20.20.190">
    <property type="entry name" value="Phosphatidylinositol (PI) phosphodiesterase"/>
    <property type="match status" value="1"/>
</dbReference>
<sequence>MGTPMQATNFIAHRGWRQHYPENTLIAFQQALAAGALNIELDIQLSADGVPFVFHDANLQRMCNCDGLIWDLSAEELLTLNAAEASRLGKQFATNPMCPLSDIVSLLQNYPAANAYVEIKAESLSQFGAAAVVDAVINTLRPVADRCLLISFELDALLYALHEGWERFAAVFDYWPDWQQSLLAELNPEVIFCDKHCIPASSDLRQLPWPLLVYEVGTLQEAKDWFERGAVAIETFLVGEMLRDFNVTSPHPTLR</sequence>
<gene>
    <name evidence="2" type="ORF">GCM10022414_29900</name>
</gene>
<reference evidence="3" key="1">
    <citation type="journal article" date="2019" name="Int. J. Syst. Evol. Microbiol.">
        <title>The Global Catalogue of Microorganisms (GCM) 10K type strain sequencing project: providing services to taxonomists for standard genome sequencing and annotation.</title>
        <authorList>
            <consortium name="The Broad Institute Genomics Platform"/>
            <consortium name="The Broad Institute Genome Sequencing Center for Infectious Disease"/>
            <person name="Wu L."/>
            <person name="Ma J."/>
        </authorList>
    </citation>
    <scope>NUCLEOTIDE SEQUENCE [LARGE SCALE GENOMIC DNA]</scope>
    <source>
        <strain evidence="3">JCM 17304</strain>
    </source>
</reference>
<evidence type="ECO:0000259" key="1">
    <source>
        <dbReference type="PROSITE" id="PS51704"/>
    </source>
</evidence>
<dbReference type="PANTHER" id="PTHR46211:SF1">
    <property type="entry name" value="GLYCEROPHOSPHODIESTER PHOSPHODIESTERASE, CYTOPLASMIC"/>
    <property type="match status" value="1"/>
</dbReference>
<organism evidence="2 3">
    <name type="scientific">Zhongshania borealis</name>
    <dbReference type="NCBI Taxonomy" id="889488"/>
    <lineage>
        <taxon>Bacteria</taxon>
        <taxon>Pseudomonadati</taxon>
        <taxon>Pseudomonadota</taxon>
        <taxon>Gammaproteobacteria</taxon>
        <taxon>Cellvibrionales</taxon>
        <taxon>Spongiibacteraceae</taxon>
        <taxon>Zhongshania</taxon>
    </lineage>
</organism>
<dbReference type="PROSITE" id="PS51704">
    <property type="entry name" value="GP_PDE"/>
    <property type="match status" value="1"/>
</dbReference>
<dbReference type="PANTHER" id="PTHR46211">
    <property type="entry name" value="GLYCEROPHOSPHORYL DIESTER PHOSPHODIESTERASE"/>
    <property type="match status" value="1"/>
</dbReference>
<dbReference type="Pfam" id="PF03009">
    <property type="entry name" value="GDPD"/>
    <property type="match status" value="1"/>
</dbReference>
<dbReference type="EMBL" id="BAABDM010000006">
    <property type="protein sequence ID" value="GAA4102156.1"/>
    <property type="molecule type" value="Genomic_DNA"/>
</dbReference>
<evidence type="ECO:0000313" key="3">
    <source>
        <dbReference type="Proteomes" id="UP001500392"/>
    </source>
</evidence>
<evidence type="ECO:0000313" key="2">
    <source>
        <dbReference type="EMBL" id="GAA4102156.1"/>
    </source>
</evidence>
<comment type="caution">
    <text evidence="2">The sequence shown here is derived from an EMBL/GenBank/DDBJ whole genome shotgun (WGS) entry which is preliminary data.</text>
</comment>
<protein>
    <recommendedName>
        <fullName evidence="1">GP-PDE domain-containing protein</fullName>
    </recommendedName>
</protein>
<feature type="domain" description="GP-PDE" evidence="1">
    <location>
        <begin position="8"/>
        <end position="255"/>
    </location>
</feature>
<dbReference type="InterPro" id="IPR017946">
    <property type="entry name" value="PLC-like_Pdiesterase_TIM-brl"/>
</dbReference>
<dbReference type="Proteomes" id="UP001500392">
    <property type="component" value="Unassembled WGS sequence"/>
</dbReference>
<dbReference type="SUPFAM" id="SSF51695">
    <property type="entry name" value="PLC-like phosphodiesterases"/>
    <property type="match status" value="1"/>
</dbReference>
<proteinExistence type="predicted"/>
<dbReference type="PROSITE" id="PS50007">
    <property type="entry name" value="PIPLC_X_DOMAIN"/>
    <property type="match status" value="1"/>
</dbReference>